<reference evidence="1" key="1">
    <citation type="submission" date="2020-04" db="EMBL/GenBank/DDBJ databases">
        <authorList>
            <person name="Chiriac C."/>
            <person name="Salcher M."/>
            <person name="Ghai R."/>
            <person name="Kavagutti S V."/>
        </authorList>
    </citation>
    <scope>NUCLEOTIDE SEQUENCE</scope>
</reference>
<dbReference type="Gene3D" id="2.40.30.20">
    <property type="match status" value="1"/>
</dbReference>
<name>A0A6J5N7Y3_9CAUD</name>
<evidence type="ECO:0000313" key="1">
    <source>
        <dbReference type="EMBL" id="CAB4155159.1"/>
    </source>
</evidence>
<dbReference type="InterPro" id="IPR023366">
    <property type="entry name" value="ATP_synth_asu-like_sf"/>
</dbReference>
<organism evidence="1">
    <name type="scientific">uncultured Caudovirales phage</name>
    <dbReference type="NCBI Taxonomy" id="2100421"/>
    <lineage>
        <taxon>Viruses</taxon>
        <taxon>Duplodnaviria</taxon>
        <taxon>Heunggongvirae</taxon>
        <taxon>Uroviricota</taxon>
        <taxon>Caudoviricetes</taxon>
        <taxon>Peduoviridae</taxon>
        <taxon>Maltschvirus</taxon>
        <taxon>Maltschvirus maltsch</taxon>
    </lineage>
</organism>
<feature type="non-terminal residue" evidence="1">
    <location>
        <position position="197"/>
    </location>
</feature>
<proteinExistence type="predicted"/>
<sequence>MALLRLFLKPGIDKQNTEYGAEGGWVDSDYVRFRYGLPEKLGGWVDFDSTQVNFVGLTSEVFAWNALDGAPYVVLGTNRKVYVFYGGQWADITPIRATGTATFTTTSGSTLVTVNDPAHGAVQGDFVTFSSVTGNPGGISNASLQNEFQVQQVLLDATYTIVSPMAATSNAIEAGTADAAYQINVGADKSFTDFGWG</sequence>
<protein>
    <submittedName>
        <fullName evidence="1">Uncharacterized protein</fullName>
    </submittedName>
</protein>
<gene>
    <name evidence="1" type="ORF">UFOVP652_86</name>
</gene>
<accession>A0A6J5N7Y3</accession>
<dbReference type="EMBL" id="LR796617">
    <property type="protein sequence ID" value="CAB4155159.1"/>
    <property type="molecule type" value="Genomic_DNA"/>
</dbReference>